<organism evidence="2 3">
    <name type="scientific">Polyplax serrata</name>
    <name type="common">Common mouse louse</name>
    <dbReference type="NCBI Taxonomy" id="468196"/>
    <lineage>
        <taxon>Eukaryota</taxon>
        <taxon>Metazoa</taxon>
        <taxon>Ecdysozoa</taxon>
        <taxon>Arthropoda</taxon>
        <taxon>Hexapoda</taxon>
        <taxon>Insecta</taxon>
        <taxon>Pterygota</taxon>
        <taxon>Neoptera</taxon>
        <taxon>Paraneoptera</taxon>
        <taxon>Psocodea</taxon>
        <taxon>Troctomorpha</taxon>
        <taxon>Phthiraptera</taxon>
        <taxon>Anoplura</taxon>
        <taxon>Polyplacidae</taxon>
        <taxon>Polyplax</taxon>
    </lineage>
</organism>
<evidence type="ECO:0000256" key="1">
    <source>
        <dbReference type="SAM" id="MobiDB-lite"/>
    </source>
</evidence>
<evidence type="ECO:0000313" key="2">
    <source>
        <dbReference type="EMBL" id="KAK6631570.1"/>
    </source>
</evidence>
<evidence type="ECO:0000313" key="3">
    <source>
        <dbReference type="Proteomes" id="UP001359485"/>
    </source>
</evidence>
<dbReference type="Proteomes" id="UP001359485">
    <property type="component" value="Unassembled WGS sequence"/>
</dbReference>
<feature type="region of interest" description="Disordered" evidence="1">
    <location>
        <begin position="90"/>
        <end position="117"/>
    </location>
</feature>
<protein>
    <submittedName>
        <fullName evidence="2">Uncharacterized protein</fullName>
    </submittedName>
</protein>
<keyword evidence="3" id="KW-1185">Reference proteome</keyword>
<accession>A0ABR1AYY1</accession>
<gene>
    <name evidence="2" type="ORF">RUM44_006099</name>
</gene>
<dbReference type="EMBL" id="JAWJWF010000006">
    <property type="protein sequence ID" value="KAK6631570.1"/>
    <property type="molecule type" value="Genomic_DNA"/>
</dbReference>
<comment type="caution">
    <text evidence="2">The sequence shown here is derived from an EMBL/GenBank/DDBJ whole genome shotgun (WGS) entry which is preliminary data.</text>
</comment>
<name>A0ABR1AYY1_POLSC</name>
<reference evidence="2 3" key="1">
    <citation type="submission" date="2023-09" db="EMBL/GenBank/DDBJ databases">
        <title>Genomes of two closely related lineages of the louse Polyplax serrata with different host specificities.</title>
        <authorList>
            <person name="Martinu J."/>
            <person name="Tarabai H."/>
            <person name="Stefka J."/>
            <person name="Hypsa V."/>
        </authorList>
    </citation>
    <scope>NUCLEOTIDE SEQUENCE [LARGE SCALE GENOMIC DNA]</scope>
    <source>
        <strain evidence="2">98ZLc_SE</strain>
    </source>
</reference>
<sequence length="117" mass="13328">MAEKLFLPFNYWKNRRSRTFPPREKQKVCSRTQRAFSEAENPPAAQRYRILDIDLRLSDLQIRTQNLSLRIYAAMRTNNMHNGGGWSRLSAAAASSTAPMDGRVGPSPPVHLNRTVT</sequence>
<proteinExistence type="predicted"/>